<feature type="non-terminal residue" evidence="1">
    <location>
        <position position="59"/>
    </location>
</feature>
<name>X1W267_9ZZZZ</name>
<protein>
    <submittedName>
        <fullName evidence="1">Uncharacterized protein</fullName>
    </submittedName>
</protein>
<accession>X1W267</accession>
<sequence>GEKPIANRHDQDYDTALFYGYIAPASDDDYGILVGYGTAAESFEDYVLVVSICYWFFTV</sequence>
<proteinExistence type="predicted"/>
<reference evidence="1" key="1">
    <citation type="journal article" date="2014" name="Front. Microbiol.">
        <title>High frequency of phylogenetically diverse reductive dehalogenase-homologous genes in deep subseafloor sedimentary metagenomes.</title>
        <authorList>
            <person name="Kawai M."/>
            <person name="Futagami T."/>
            <person name="Toyoda A."/>
            <person name="Takaki Y."/>
            <person name="Nishi S."/>
            <person name="Hori S."/>
            <person name="Arai W."/>
            <person name="Tsubouchi T."/>
            <person name="Morono Y."/>
            <person name="Uchiyama I."/>
            <person name="Ito T."/>
            <person name="Fujiyama A."/>
            <person name="Inagaki F."/>
            <person name="Takami H."/>
        </authorList>
    </citation>
    <scope>NUCLEOTIDE SEQUENCE</scope>
    <source>
        <strain evidence="1">Expedition CK06-06</strain>
    </source>
</reference>
<comment type="caution">
    <text evidence="1">The sequence shown here is derived from an EMBL/GenBank/DDBJ whole genome shotgun (WGS) entry which is preliminary data.</text>
</comment>
<feature type="non-terminal residue" evidence="1">
    <location>
        <position position="1"/>
    </location>
</feature>
<gene>
    <name evidence="1" type="ORF">S12H4_63008</name>
</gene>
<organism evidence="1">
    <name type="scientific">marine sediment metagenome</name>
    <dbReference type="NCBI Taxonomy" id="412755"/>
    <lineage>
        <taxon>unclassified sequences</taxon>
        <taxon>metagenomes</taxon>
        <taxon>ecological metagenomes</taxon>
    </lineage>
</organism>
<dbReference type="AlphaFoldDB" id="X1W267"/>
<dbReference type="EMBL" id="BARW01042579">
    <property type="protein sequence ID" value="GAJ23175.1"/>
    <property type="molecule type" value="Genomic_DNA"/>
</dbReference>
<evidence type="ECO:0000313" key="1">
    <source>
        <dbReference type="EMBL" id="GAJ23175.1"/>
    </source>
</evidence>